<evidence type="ECO:0000313" key="2">
    <source>
        <dbReference type="Proteomes" id="UP001057481"/>
    </source>
</evidence>
<reference evidence="1" key="1">
    <citation type="submission" date="2021-04" db="EMBL/GenBank/DDBJ databases">
        <title>Taxonomic assessment of Weissella genus.</title>
        <authorList>
            <person name="Fanelli F."/>
            <person name="Chieffi D."/>
            <person name="Dell'Aquila A."/>
            <person name="Gyu-Sung C."/>
            <person name="Franz C.M.A.P."/>
            <person name="Fusco V."/>
        </authorList>
    </citation>
    <scope>NUCLEOTIDE SEQUENCE</scope>
    <source>
        <strain evidence="1">LMG 25373</strain>
    </source>
</reference>
<proteinExistence type="predicted"/>
<keyword evidence="2" id="KW-1185">Reference proteome</keyword>
<accession>A0ABT0VGN5</accession>
<comment type="caution">
    <text evidence="1">The sequence shown here is derived from an EMBL/GenBank/DDBJ whole genome shotgun (WGS) entry which is preliminary data.</text>
</comment>
<name>A0ABT0VGN5_9LACO</name>
<dbReference type="EMBL" id="JAGMVS010000044">
    <property type="protein sequence ID" value="MCM2436997.1"/>
    <property type="molecule type" value="Genomic_DNA"/>
</dbReference>
<evidence type="ECO:0000313" key="1">
    <source>
        <dbReference type="EMBL" id="MCM2436997.1"/>
    </source>
</evidence>
<organism evidence="1 2">
    <name type="scientific">Periweissella beninensis</name>
    <dbReference type="NCBI Taxonomy" id="504936"/>
    <lineage>
        <taxon>Bacteria</taxon>
        <taxon>Bacillati</taxon>
        <taxon>Bacillota</taxon>
        <taxon>Bacilli</taxon>
        <taxon>Lactobacillales</taxon>
        <taxon>Lactobacillaceae</taxon>
        <taxon>Periweissella</taxon>
    </lineage>
</organism>
<gene>
    <name evidence="1" type="ORF">KAK10_03500</name>
</gene>
<protein>
    <recommendedName>
        <fullName evidence="3">Flagellar protein FliT</fullName>
    </recommendedName>
</protein>
<dbReference type="RefSeq" id="WP_205144161.1">
    <property type="nucleotide sequence ID" value="NZ_JAFBDN010000022.1"/>
</dbReference>
<dbReference type="Proteomes" id="UP001057481">
    <property type="component" value="Unassembled WGS sequence"/>
</dbReference>
<evidence type="ECO:0008006" key="3">
    <source>
        <dbReference type="Google" id="ProtNLM"/>
    </source>
</evidence>
<sequence>MVTTIKQQQLAQLAAHLQTLPTEPAVIATLLATTQAELNGLAQQDLRHLTPVEQQLAEQIVRGYQNLISSIKHQRQKVRHQIKALSNDKRGTMANYLQYQPQASLIEMTY</sequence>